<evidence type="ECO:0000259" key="5">
    <source>
        <dbReference type="Pfam" id="PF01826"/>
    </source>
</evidence>
<dbReference type="HOGENOM" id="CLU_110388_0_0_1"/>
<dbReference type="EMBL" id="GL379893">
    <property type="protein sequence ID" value="EGT32097.1"/>
    <property type="molecule type" value="Genomic_DNA"/>
</dbReference>
<dbReference type="InterPro" id="IPR002919">
    <property type="entry name" value="TIL_dom"/>
</dbReference>
<dbReference type="OMA" id="IECYENE"/>
<accession>G0NJ04</accession>
<protein>
    <recommendedName>
        <fullName evidence="5">TIL domain-containing protein</fullName>
    </recommendedName>
</protein>
<organism evidence="7">
    <name type="scientific">Caenorhabditis brenneri</name>
    <name type="common">Nematode worm</name>
    <dbReference type="NCBI Taxonomy" id="135651"/>
    <lineage>
        <taxon>Eukaryota</taxon>
        <taxon>Metazoa</taxon>
        <taxon>Ecdysozoa</taxon>
        <taxon>Nematoda</taxon>
        <taxon>Chromadorea</taxon>
        <taxon>Rhabditida</taxon>
        <taxon>Rhabditina</taxon>
        <taxon>Rhabditomorpha</taxon>
        <taxon>Rhabditoidea</taxon>
        <taxon>Rhabditidae</taxon>
        <taxon>Peloderinae</taxon>
        <taxon>Caenorhabditis</taxon>
    </lineage>
</organism>
<name>G0NJ04_CAEBE</name>
<proteinExistence type="predicted"/>
<reference evidence="7" key="1">
    <citation type="submission" date="2011-07" db="EMBL/GenBank/DDBJ databases">
        <authorList>
            <consortium name="Caenorhabditis brenneri Sequencing and Analysis Consortium"/>
            <person name="Wilson R.K."/>
        </authorList>
    </citation>
    <scope>NUCLEOTIDE SEQUENCE [LARGE SCALE GENOMIC DNA]</scope>
    <source>
        <strain evidence="7">PB2801</strain>
    </source>
</reference>
<feature type="chain" id="PRO_5003405377" description="TIL domain-containing protein" evidence="4">
    <location>
        <begin position="17"/>
        <end position="267"/>
    </location>
</feature>
<keyword evidence="1" id="KW-0646">Protease inhibitor</keyword>
<dbReference type="PANTHER" id="PTHR23259">
    <property type="entry name" value="RIDDLE"/>
    <property type="match status" value="1"/>
</dbReference>
<dbReference type="InterPro" id="IPR051368">
    <property type="entry name" value="SerProtInhib-TIL_Domain"/>
</dbReference>
<dbReference type="PANTHER" id="PTHR23259:SF70">
    <property type="entry name" value="ACCESSORY GLAND PROTEIN ACP62F-RELATED"/>
    <property type="match status" value="1"/>
</dbReference>
<dbReference type="InParanoid" id="G0NJ04"/>
<keyword evidence="3" id="KW-1015">Disulfide bond</keyword>
<dbReference type="InterPro" id="IPR036084">
    <property type="entry name" value="Ser_inhib-like_sf"/>
</dbReference>
<dbReference type="GO" id="GO:0004867">
    <property type="term" value="F:serine-type endopeptidase inhibitor activity"/>
    <property type="evidence" value="ECO:0007669"/>
    <property type="project" value="UniProtKB-KW"/>
</dbReference>
<gene>
    <name evidence="6" type="ORF">CAEBREN_00463</name>
</gene>
<dbReference type="CDD" id="cd19941">
    <property type="entry name" value="TIL"/>
    <property type="match status" value="2"/>
</dbReference>
<evidence type="ECO:0000256" key="4">
    <source>
        <dbReference type="SAM" id="SignalP"/>
    </source>
</evidence>
<feature type="domain" description="TIL" evidence="5">
    <location>
        <begin position="34"/>
        <end position="85"/>
    </location>
</feature>
<sequence>MIKATLAFLLVAAATAQVPPGGGVGVVGPGVPVCNGNENFTSCGHCDGYCTDLNPVCEEKCTTGCLCNPGYVRDDQKKCIKVEDCPNTNQCGPNEEFRACYDACEDVKCFSTEEPCAKPCECKPGCTCTDGFVRDSYGKCVPPAQCGANPCDSKKCGCGEECVLVNVNCVRAPCNPVAECHPIATDCSNKNCTTPGGCAMVQAVTCQNLKCPKWPQCINENQCLHTRCPRGFQCVLQEPHGCTNRPCEPEAKCMQNDDLGVEVGPQL</sequence>
<evidence type="ECO:0000256" key="1">
    <source>
        <dbReference type="ARBA" id="ARBA00022690"/>
    </source>
</evidence>
<dbReference type="SUPFAM" id="SSF57567">
    <property type="entry name" value="Serine protease inhibitors"/>
    <property type="match status" value="2"/>
</dbReference>
<evidence type="ECO:0000313" key="6">
    <source>
        <dbReference type="EMBL" id="EGT32097.1"/>
    </source>
</evidence>
<feature type="domain" description="TIL" evidence="5">
    <location>
        <begin position="91"/>
        <end position="146"/>
    </location>
</feature>
<dbReference type="AlphaFoldDB" id="G0NJ04"/>
<evidence type="ECO:0000256" key="3">
    <source>
        <dbReference type="ARBA" id="ARBA00023157"/>
    </source>
</evidence>
<dbReference type="Pfam" id="PF01826">
    <property type="entry name" value="TIL"/>
    <property type="match status" value="2"/>
</dbReference>
<keyword evidence="2" id="KW-0722">Serine protease inhibitor</keyword>
<dbReference type="eggNOG" id="KOG1217">
    <property type="taxonomic scope" value="Eukaryota"/>
</dbReference>
<dbReference type="Gene3D" id="2.10.25.10">
    <property type="entry name" value="Laminin"/>
    <property type="match status" value="2"/>
</dbReference>
<evidence type="ECO:0000256" key="2">
    <source>
        <dbReference type="ARBA" id="ARBA00022900"/>
    </source>
</evidence>
<dbReference type="OrthoDB" id="152433at2759"/>
<feature type="signal peptide" evidence="4">
    <location>
        <begin position="1"/>
        <end position="16"/>
    </location>
</feature>
<dbReference type="Proteomes" id="UP000008068">
    <property type="component" value="Unassembled WGS sequence"/>
</dbReference>
<evidence type="ECO:0000313" key="7">
    <source>
        <dbReference type="Proteomes" id="UP000008068"/>
    </source>
</evidence>
<keyword evidence="4" id="KW-0732">Signal</keyword>
<dbReference type="STRING" id="135651.G0NJ04"/>
<keyword evidence="7" id="KW-1185">Reference proteome</keyword>